<dbReference type="Pfam" id="PF01408">
    <property type="entry name" value="GFO_IDH_MocA"/>
    <property type="match status" value="1"/>
</dbReference>
<dbReference type="Gene3D" id="3.30.360.10">
    <property type="entry name" value="Dihydrodipicolinate Reductase, domain 2"/>
    <property type="match status" value="1"/>
</dbReference>
<dbReference type="InterPro" id="IPR043906">
    <property type="entry name" value="Gfo/Idh/MocA_OxRdtase_bact_C"/>
</dbReference>
<dbReference type="InterPro" id="IPR050463">
    <property type="entry name" value="Gfo/Idh/MocA_oxidrdct_glycsds"/>
</dbReference>
<dbReference type="EMBL" id="FONW01000009">
    <property type="protein sequence ID" value="SFF56443.1"/>
    <property type="molecule type" value="Genomic_DNA"/>
</dbReference>
<dbReference type="InterPro" id="IPR000683">
    <property type="entry name" value="Gfo/Idh/MocA-like_OxRdtase_N"/>
</dbReference>
<dbReference type="InterPro" id="IPR006311">
    <property type="entry name" value="TAT_signal"/>
</dbReference>
<evidence type="ECO:0000313" key="3">
    <source>
        <dbReference type="EMBL" id="SFF56443.1"/>
    </source>
</evidence>
<evidence type="ECO:0000313" key="4">
    <source>
        <dbReference type="Proteomes" id="UP000198964"/>
    </source>
</evidence>
<dbReference type="Pfam" id="PF19051">
    <property type="entry name" value="GFO_IDH_MocA_C2"/>
    <property type="match status" value="2"/>
</dbReference>
<dbReference type="SUPFAM" id="SSF55347">
    <property type="entry name" value="Glyceraldehyde-3-phosphate dehydrogenase-like, C-terminal domain"/>
    <property type="match status" value="1"/>
</dbReference>
<gene>
    <name evidence="3" type="ORF">SAMN05216283_109114</name>
</gene>
<sequence length="472" mass="53183">MEKESKKTSRRAFLSQTGMVAAGLTLGAKSVSAKSYSRILGANDKVRVGFIGVGNRGTQVMHEFMNEADCEVAALCDVYEPYITRDRSKVDPRYIETRPRQIPKMGEAFPNKVDRYLDYRQLLEDKSIDAVYIGTPDHWHALQTIHSIEAGKDVLVEKPLTKSIHEGRAIIKAWEKSNQVAGVCLNRRGSGTYQKLAQEIPAGKIGKVTFAVSNHVSNMYPSGIGKMKPERPPKDFNWDMWLGPKPYRPYQYNIAPYMFRWWEEYDNQVLNNGVHSLDLIRWLLNEKAPVSITSLGGRYVVDDDRTIPDTMQTIFEFPSGAIVTFTQLEASSGSLVRQGFLEMRGTDGTLYAEGNNGYKIVATSKGQFQTWDKLMAEEEYVVKNVGNGKLSDGSYANPGANIVRNFLDCVKSREMPLVSLEEGHLSTNMAHLATISLHVGQTLKWDAEKERVVNCEEANDLLSYEYRKPWSL</sequence>
<evidence type="ECO:0000259" key="2">
    <source>
        <dbReference type="Pfam" id="PF19051"/>
    </source>
</evidence>
<accession>A0A1I2JR67</accession>
<dbReference type="InterPro" id="IPR036291">
    <property type="entry name" value="NAD(P)-bd_dom_sf"/>
</dbReference>
<dbReference type="STRING" id="655355.SAMN05216283_109114"/>
<dbReference type="PANTHER" id="PTHR43818">
    <property type="entry name" value="BCDNA.GH03377"/>
    <property type="match status" value="1"/>
</dbReference>
<dbReference type="SUPFAM" id="SSF51735">
    <property type="entry name" value="NAD(P)-binding Rossmann-fold domains"/>
    <property type="match status" value="1"/>
</dbReference>
<keyword evidence="4" id="KW-1185">Reference proteome</keyword>
<dbReference type="AlphaFoldDB" id="A0A1I2JR67"/>
<organism evidence="3 4">
    <name type="scientific">Sunxiuqinia elliptica</name>
    <dbReference type="NCBI Taxonomy" id="655355"/>
    <lineage>
        <taxon>Bacteria</taxon>
        <taxon>Pseudomonadati</taxon>
        <taxon>Bacteroidota</taxon>
        <taxon>Bacteroidia</taxon>
        <taxon>Marinilabiliales</taxon>
        <taxon>Prolixibacteraceae</taxon>
        <taxon>Sunxiuqinia</taxon>
    </lineage>
</organism>
<feature type="domain" description="Gfo/Idh/MocA-like oxidoreductase bacterial type C-terminal" evidence="2">
    <location>
        <begin position="402"/>
        <end position="471"/>
    </location>
</feature>
<proteinExistence type="predicted"/>
<reference evidence="3 4" key="1">
    <citation type="submission" date="2016-10" db="EMBL/GenBank/DDBJ databases">
        <authorList>
            <person name="de Groot N.N."/>
        </authorList>
    </citation>
    <scope>NUCLEOTIDE SEQUENCE [LARGE SCALE GENOMIC DNA]</scope>
    <source>
        <strain evidence="3 4">CGMCC 1.9156</strain>
    </source>
</reference>
<evidence type="ECO:0000259" key="1">
    <source>
        <dbReference type="Pfam" id="PF01408"/>
    </source>
</evidence>
<dbReference type="GO" id="GO:0000166">
    <property type="term" value="F:nucleotide binding"/>
    <property type="evidence" value="ECO:0007669"/>
    <property type="project" value="InterPro"/>
</dbReference>
<dbReference type="Proteomes" id="UP000198964">
    <property type="component" value="Unassembled WGS sequence"/>
</dbReference>
<dbReference type="PROSITE" id="PS51318">
    <property type="entry name" value="TAT"/>
    <property type="match status" value="1"/>
</dbReference>
<name>A0A1I2JR67_9BACT</name>
<dbReference type="Gene3D" id="3.40.50.720">
    <property type="entry name" value="NAD(P)-binding Rossmann-like Domain"/>
    <property type="match status" value="1"/>
</dbReference>
<feature type="domain" description="Gfo/Idh/MocA-like oxidoreductase N-terminal" evidence="1">
    <location>
        <begin position="46"/>
        <end position="182"/>
    </location>
</feature>
<feature type="domain" description="Gfo/Idh/MocA-like oxidoreductase bacterial type C-terminal" evidence="2">
    <location>
        <begin position="219"/>
        <end position="292"/>
    </location>
</feature>
<protein>
    <submittedName>
        <fullName evidence="3">Predicted dehydrogenase</fullName>
    </submittedName>
</protein>
<dbReference type="RefSeq" id="WP_212733529.1">
    <property type="nucleotide sequence ID" value="NZ_FONW01000009.1"/>
</dbReference>
<dbReference type="PANTHER" id="PTHR43818:SF5">
    <property type="entry name" value="OXIDOREDUCTASE FAMILY PROTEIN"/>
    <property type="match status" value="1"/>
</dbReference>